<gene>
    <name evidence="1" type="ORF">KOR42_33110</name>
</gene>
<accession>A0A5C5WMJ0</accession>
<reference evidence="1 2" key="1">
    <citation type="submission" date="2019-02" db="EMBL/GenBank/DDBJ databases">
        <title>Deep-cultivation of Planctomycetes and their phenomic and genomic characterization uncovers novel biology.</title>
        <authorList>
            <person name="Wiegand S."/>
            <person name="Jogler M."/>
            <person name="Boedeker C."/>
            <person name="Pinto D."/>
            <person name="Vollmers J."/>
            <person name="Rivas-Marin E."/>
            <person name="Kohn T."/>
            <person name="Peeters S.H."/>
            <person name="Heuer A."/>
            <person name="Rast P."/>
            <person name="Oberbeckmann S."/>
            <person name="Bunk B."/>
            <person name="Jeske O."/>
            <person name="Meyerdierks A."/>
            <person name="Storesund J.E."/>
            <person name="Kallscheuer N."/>
            <person name="Luecker S."/>
            <person name="Lage O.M."/>
            <person name="Pohl T."/>
            <person name="Merkel B.J."/>
            <person name="Hornburger P."/>
            <person name="Mueller R.-W."/>
            <person name="Bruemmer F."/>
            <person name="Labrenz M."/>
            <person name="Spormann A.M."/>
            <person name="Op Den Camp H."/>
            <person name="Overmann J."/>
            <person name="Amann R."/>
            <person name="Jetten M.S.M."/>
            <person name="Mascher T."/>
            <person name="Medema M.H."/>
            <person name="Devos D.P."/>
            <person name="Kaster A.-K."/>
            <person name="Ovreas L."/>
            <person name="Rohde M."/>
            <person name="Galperin M.Y."/>
            <person name="Jogler C."/>
        </authorList>
    </citation>
    <scope>NUCLEOTIDE SEQUENCE [LARGE SCALE GENOMIC DNA]</scope>
    <source>
        <strain evidence="1 2">KOR42</strain>
    </source>
</reference>
<evidence type="ECO:0008006" key="3">
    <source>
        <dbReference type="Google" id="ProtNLM"/>
    </source>
</evidence>
<evidence type="ECO:0000313" key="2">
    <source>
        <dbReference type="Proteomes" id="UP000317243"/>
    </source>
</evidence>
<keyword evidence="2" id="KW-1185">Reference proteome</keyword>
<dbReference type="AlphaFoldDB" id="A0A5C5WMJ0"/>
<evidence type="ECO:0000313" key="1">
    <source>
        <dbReference type="EMBL" id="TWT51838.1"/>
    </source>
</evidence>
<name>A0A5C5WMJ0_9PLAN</name>
<sequence length="175" mass="20343">MTVDLKGYKENFFFDRLKIENRVDKMKETALKRAGALIMTIARRSIRKPRRVRIGELTNNQIERHERRIRRAKREGFPRPKLPYKHADPGEPPRSATGFLKKFILYGYDKIEEWVVVGPLKSKTGTVHLLEHGGTAQLPGFRGKIFTMDFKGNPFMRPAEEKARPKLPQLFQNAL</sequence>
<dbReference type="Proteomes" id="UP000317243">
    <property type="component" value="Unassembled WGS sequence"/>
</dbReference>
<proteinExistence type="predicted"/>
<dbReference type="EMBL" id="SIHI01000010">
    <property type="protein sequence ID" value="TWT51838.1"/>
    <property type="molecule type" value="Genomic_DNA"/>
</dbReference>
<organism evidence="1 2">
    <name type="scientific">Thalassoglobus neptunius</name>
    <dbReference type="NCBI Taxonomy" id="1938619"/>
    <lineage>
        <taxon>Bacteria</taxon>
        <taxon>Pseudomonadati</taxon>
        <taxon>Planctomycetota</taxon>
        <taxon>Planctomycetia</taxon>
        <taxon>Planctomycetales</taxon>
        <taxon>Planctomycetaceae</taxon>
        <taxon>Thalassoglobus</taxon>
    </lineage>
</organism>
<protein>
    <recommendedName>
        <fullName evidence="3">Phage virion morphogenesis family protein</fullName>
    </recommendedName>
</protein>
<comment type="caution">
    <text evidence="1">The sequence shown here is derived from an EMBL/GenBank/DDBJ whole genome shotgun (WGS) entry which is preliminary data.</text>
</comment>